<dbReference type="OrthoDB" id="7474070at2759"/>
<dbReference type="EMBL" id="VTPC01003889">
    <property type="protein sequence ID" value="KAF2897876.1"/>
    <property type="molecule type" value="Genomic_DNA"/>
</dbReference>
<proteinExistence type="predicted"/>
<dbReference type="AlphaFoldDB" id="A0A8K0D6I7"/>
<keyword evidence="2" id="KW-1185">Reference proteome</keyword>
<organism evidence="1 2">
    <name type="scientific">Ignelater luminosus</name>
    <name type="common">Cucubano</name>
    <name type="synonym">Pyrophorus luminosus</name>
    <dbReference type="NCBI Taxonomy" id="2038154"/>
    <lineage>
        <taxon>Eukaryota</taxon>
        <taxon>Metazoa</taxon>
        <taxon>Ecdysozoa</taxon>
        <taxon>Arthropoda</taxon>
        <taxon>Hexapoda</taxon>
        <taxon>Insecta</taxon>
        <taxon>Pterygota</taxon>
        <taxon>Neoptera</taxon>
        <taxon>Endopterygota</taxon>
        <taxon>Coleoptera</taxon>
        <taxon>Polyphaga</taxon>
        <taxon>Elateriformia</taxon>
        <taxon>Elateroidea</taxon>
        <taxon>Elateridae</taxon>
        <taxon>Agrypninae</taxon>
        <taxon>Pyrophorini</taxon>
        <taxon>Ignelater</taxon>
    </lineage>
</organism>
<feature type="non-terminal residue" evidence="1">
    <location>
        <position position="89"/>
    </location>
</feature>
<reference evidence="1" key="1">
    <citation type="submission" date="2019-08" db="EMBL/GenBank/DDBJ databases">
        <title>The genome of the North American firefly Photinus pyralis.</title>
        <authorList>
            <consortium name="Photinus pyralis genome working group"/>
            <person name="Fallon T.R."/>
            <person name="Sander Lower S.E."/>
            <person name="Weng J.-K."/>
        </authorList>
    </citation>
    <scope>NUCLEOTIDE SEQUENCE</scope>
    <source>
        <strain evidence="1">TRF0915ILg1</strain>
        <tissue evidence="1">Whole body</tissue>
    </source>
</reference>
<sequence>MDYRYHGFLIDEDEIVPLYDFPHLLKEVRNNFLTKELRFPVDGVQKVASWKHMVQLYESVNTDKADHELTLCLKLTDFHIIPDKIKKMK</sequence>
<comment type="caution">
    <text evidence="1">The sequence shown here is derived from an EMBL/GenBank/DDBJ whole genome shotgun (WGS) entry which is preliminary data.</text>
</comment>
<name>A0A8K0D6I7_IGNLU</name>
<evidence type="ECO:0000313" key="2">
    <source>
        <dbReference type="Proteomes" id="UP000801492"/>
    </source>
</evidence>
<dbReference type="Proteomes" id="UP000801492">
    <property type="component" value="Unassembled WGS sequence"/>
</dbReference>
<accession>A0A8K0D6I7</accession>
<protein>
    <submittedName>
        <fullName evidence="1">Uncharacterized protein</fullName>
    </submittedName>
</protein>
<evidence type="ECO:0000313" key="1">
    <source>
        <dbReference type="EMBL" id="KAF2897876.1"/>
    </source>
</evidence>
<gene>
    <name evidence="1" type="ORF">ILUMI_08300</name>
</gene>